<comment type="caution">
    <text evidence="6">The sequence shown here is derived from an EMBL/GenBank/DDBJ whole genome shotgun (WGS) entry which is preliminary data.</text>
</comment>
<dbReference type="SMART" id="SM00850">
    <property type="entry name" value="LytTR"/>
    <property type="match status" value="1"/>
</dbReference>
<keyword evidence="3" id="KW-0597">Phosphoprotein</keyword>
<dbReference type="SUPFAM" id="SSF52172">
    <property type="entry name" value="CheY-like"/>
    <property type="match status" value="1"/>
</dbReference>
<dbReference type="Proteomes" id="UP000322619">
    <property type="component" value="Unassembled WGS sequence"/>
</dbReference>
<evidence type="ECO:0000259" key="4">
    <source>
        <dbReference type="PROSITE" id="PS50110"/>
    </source>
</evidence>
<feature type="domain" description="HTH LytTR-type" evidence="5">
    <location>
        <begin position="146"/>
        <end position="234"/>
    </location>
</feature>
<evidence type="ECO:0000313" key="6">
    <source>
        <dbReference type="EMBL" id="TYC86577.1"/>
    </source>
</evidence>
<dbReference type="InterPro" id="IPR007492">
    <property type="entry name" value="LytTR_DNA-bd_dom"/>
</dbReference>
<organism evidence="6 7">
    <name type="scientific">Acetobacterium wieringae</name>
    <dbReference type="NCBI Taxonomy" id="52694"/>
    <lineage>
        <taxon>Bacteria</taxon>
        <taxon>Bacillati</taxon>
        <taxon>Bacillota</taxon>
        <taxon>Clostridia</taxon>
        <taxon>Eubacteriales</taxon>
        <taxon>Eubacteriaceae</taxon>
        <taxon>Acetobacterium</taxon>
    </lineage>
</organism>
<dbReference type="PROSITE" id="PS50930">
    <property type="entry name" value="HTH_LYTTR"/>
    <property type="match status" value="1"/>
</dbReference>
<dbReference type="Pfam" id="PF04397">
    <property type="entry name" value="LytTR"/>
    <property type="match status" value="1"/>
</dbReference>
<dbReference type="Gene3D" id="2.40.50.1020">
    <property type="entry name" value="LytTr DNA-binding domain"/>
    <property type="match status" value="1"/>
</dbReference>
<dbReference type="PROSITE" id="PS50110">
    <property type="entry name" value="RESPONSE_REGULATORY"/>
    <property type="match status" value="1"/>
</dbReference>
<dbReference type="InterPro" id="IPR011006">
    <property type="entry name" value="CheY-like_superfamily"/>
</dbReference>
<evidence type="ECO:0000313" key="7">
    <source>
        <dbReference type="Proteomes" id="UP000322619"/>
    </source>
</evidence>
<protein>
    <recommendedName>
        <fullName evidence="1">Stage 0 sporulation protein A homolog</fullName>
    </recommendedName>
</protein>
<evidence type="ECO:0000256" key="2">
    <source>
        <dbReference type="ARBA" id="ARBA00024867"/>
    </source>
</evidence>
<evidence type="ECO:0000259" key="5">
    <source>
        <dbReference type="PROSITE" id="PS50930"/>
    </source>
</evidence>
<dbReference type="GO" id="GO:0000156">
    <property type="term" value="F:phosphorelay response regulator activity"/>
    <property type="evidence" value="ECO:0007669"/>
    <property type="project" value="InterPro"/>
</dbReference>
<feature type="domain" description="Response regulatory" evidence="4">
    <location>
        <begin position="7"/>
        <end position="125"/>
    </location>
</feature>
<accession>A0A5D0WQY3</accession>
<dbReference type="InterPro" id="IPR001789">
    <property type="entry name" value="Sig_transdc_resp-reg_receiver"/>
</dbReference>
<dbReference type="Pfam" id="PF00072">
    <property type="entry name" value="Response_reg"/>
    <property type="match status" value="1"/>
</dbReference>
<proteinExistence type="predicted"/>
<dbReference type="SMART" id="SM00448">
    <property type="entry name" value="REC"/>
    <property type="match status" value="1"/>
</dbReference>
<evidence type="ECO:0000256" key="3">
    <source>
        <dbReference type="PROSITE-ProRule" id="PRU00169"/>
    </source>
</evidence>
<feature type="modified residue" description="4-aspartylphosphate" evidence="3">
    <location>
        <position position="62"/>
    </location>
</feature>
<dbReference type="PANTHER" id="PTHR37299">
    <property type="entry name" value="TRANSCRIPTIONAL REGULATOR-RELATED"/>
    <property type="match status" value="1"/>
</dbReference>
<dbReference type="GO" id="GO:0003677">
    <property type="term" value="F:DNA binding"/>
    <property type="evidence" value="ECO:0007669"/>
    <property type="project" value="InterPro"/>
</dbReference>
<evidence type="ECO:0000256" key="1">
    <source>
        <dbReference type="ARBA" id="ARBA00018672"/>
    </source>
</evidence>
<name>A0A5D0WQY3_9FIRM</name>
<dbReference type="PANTHER" id="PTHR37299:SF1">
    <property type="entry name" value="STAGE 0 SPORULATION PROTEIN A HOMOLOG"/>
    <property type="match status" value="1"/>
</dbReference>
<reference evidence="6 7" key="1">
    <citation type="submission" date="2019-08" db="EMBL/GenBank/DDBJ databases">
        <title>Isolation and enrichment of carboxydotrophic bacteria from anaerobic sludge for the production of bio-based chemicals from syngas.</title>
        <authorList>
            <person name="Antares A.L."/>
            <person name="Moreira J."/>
            <person name="Diender M."/>
            <person name="Parshina S.N."/>
            <person name="Stams A.J.M."/>
            <person name="Alves M."/>
            <person name="Alves J.I."/>
            <person name="Sousa D.Z."/>
        </authorList>
    </citation>
    <scope>NUCLEOTIDE SEQUENCE [LARGE SCALE GENOMIC DNA]</scope>
    <source>
        <strain evidence="6 7">JM</strain>
    </source>
</reference>
<dbReference type="InterPro" id="IPR046947">
    <property type="entry name" value="LytR-like"/>
</dbReference>
<gene>
    <name evidence="6" type="ORF">FXB42_06265</name>
</gene>
<dbReference type="AlphaFoldDB" id="A0A5D0WQY3"/>
<comment type="function">
    <text evidence="2">May play the central regulatory role in sporulation. It may be an element of the effector pathway responsible for the activation of sporulation genes in response to nutritional stress. Spo0A may act in concert with spo0H (a sigma factor) to control the expression of some genes that are critical to the sporulation process.</text>
</comment>
<sequence>MEDSMVYIAVCEDEQEYQERIERYLKEYSVVNCCDFEIAFFSTAVDFWAHYQPESFCIVFLDIYLEEGNGIEIGKQLRNTGDDCQMVFITSSKDFAIEGFELKAQHYIIKPITKEKIFEALDRCQAVLKEGGQAIRIPNGKLEVAIRLKDIIYVEVFNKISVIHTAKKEIKTYLPLSQLENMLGGRPFLRCHRCSIINMNHVANYTVTDFMMDNGDRVGIPRSNSVAVRQRYLDFMFTKVRGEVSAKQ</sequence>
<dbReference type="EMBL" id="VSLA01000009">
    <property type="protein sequence ID" value="TYC86577.1"/>
    <property type="molecule type" value="Genomic_DNA"/>
</dbReference>
<dbReference type="Gene3D" id="3.40.50.2300">
    <property type="match status" value="1"/>
</dbReference>